<dbReference type="PROSITE" id="PS50293">
    <property type="entry name" value="TPR_REGION"/>
    <property type="match status" value="2"/>
</dbReference>
<feature type="repeat" description="TPR" evidence="3">
    <location>
        <begin position="160"/>
        <end position="193"/>
    </location>
</feature>
<dbReference type="Proteomes" id="UP000002063">
    <property type="component" value="Chromosome"/>
</dbReference>
<dbReference type="InterPro" id="IPR019734">
    <property type="entry name" value="TPR_rpt"/>
</dbReference>
<dbReference type="EMBL" id="CP001787">
    <property type="protein sequence ID" value="ACX73589.1"/>
    <property type="molecule type" value="Genomic_DNA"/>
</dbReference>
<dbReference type="SUPFAM" id="SSF48452">
    <property type="entry name" value="TPR-like"/>
    <property type="match status" value="1"/>
</dbReference>
<proteinExistence type="predicted"/>
<evidence type="ECO:0000256" key="1">
    <source>
        <dbReference type="ARBA" id="ARBA00022737"/>
    </source>
</evidence>
<dbReference type="OrthoDB" id="115601at2157"/>
<dbReference type="InterPro" id="IPR051685">
    <property type="entry name" value="Ycf3/AcsC/BcsC/TPR_MFPF"/>
</dbReference>
<dbReference type="GeneID" id="8514100"/>
<evidence type="ECO:0000256" key="3">
    <source>
        <dbReference type="PROSITE-ProRule" id="PRU00339"/>
    </source>
</evidence>
<accession>C9RE60</accession>
<dbReference type="eggNOG" id="arCOG03038">
    <property type="taxonomic scope" value="Archaea"/>
</dbReference>
<dbReference type="PANTHER" id="PTHR44943:SF8">
    <property type="entry name" value="TPR REPEAT-CONTAINING PROTEIN MJ0263"/>
    <property type="match status" value="1"/>
</dbReference>
<sequence>MELENKDDSKKEFERDLRETDVLASLTYLLKSYECRDRGDLLESLYCIDMALEINPKFKFAKFLKAISLAILGEVGKAIECLKEITSNSNDPIAYALLGQLYEIMGNLDEALKCYEKSLNIEEKFATAFFFKALCLCFSGRYEELIKCCDRLISLSPNFIPAYLFKAHMLGKLGKYEEALVCLDKVLEINENDRNAIYLKALLLKRVGKLNEALKYYEKLIDELNVRWLGVIRDAIYLCFLFNKLEKAKKYIEMGLELRPNDPSLWYFKGRLYEKQGDLEKALKYYDKAIKLMPHHTKALLGKARVLEKLGRIEESVEYYNMALDR</sequence>
<dbReference type="AlphaFoldDB" id="C9RE60"/>
<evidence type="ECO:0000256" key="2">
    <source>
        <dbReference type="ARBA" id="ARBA00022803"/>
    </source>
</evidence>
<evidence type="ECO:0000313" key="4">
    <source>
        <dbReference type="EMBL" id="ACX73589.1"/>
    </source>
</evidence>
<organism evidence="4 5">
    <name type="scientific">Methanocaldococcus vulcanius (strain ATCC 700851 / DSM 12094 / M7)</name>
    <name type="common">Methanococcus vulcanius</name>
    <dbReference type="NCBI Taxonomy" id="579137"/>
    <lineage>
        <taxon>Archaea</taxon>
        <taxon>Methanobacteriati</taxon>
        <taxon>Methanobacteriota</taxon>
        <taxon>Methanomada group</taxon>
        <taxon>Methanococci</taxon>
        <taxon>Methanococcales</taxon>
        <taxon>Methanocaldococcaceae</taxon>
        <taxon>Methanocaldococcus</taxon>
    </lineage>
</organism>
<dbReference type="STRING" id="579137.Metvu_1738"/>
<feature type="repeat" description="TPR" evidence="3">
    <location>
        <begin position="263"/>
        <end position="296"/>
    </location>
</feature>
<dbReference type="InterPro" id="IPR013105">
    <property type="entry name" value="TPR_2"/>
</dbReference>
<keyword evidence="1" id="KW-0677">Repeat</keyword>
<keyword evidence="5" id="KW-1185">Reference proteome</keyword>
<dbReference type="Gene3D" id="1.25.40.10">
    <property type="entry name" value="Tetratricopeptide repeat domain"/>
    <property type="match status" value="1"/>
</dbReference>
<dbReference type="Pfam" id="PF13181">
    <property type="entry name" value="TPR_8"/>
    <property type="match status" value="2"/>
</dbReference>
<protein>
    <submittedName>
        <fullName evidence="4">TPR repeat-containing protein</fullName>
    </submittedName>
</protein>
<dbReference type="Pfam" id="PF07719">
    <property type="entry name" value="TPR_2"/>
    <property type="match status" value="1"/>
</dbReference>
<dbReference type="SMART" id="SM00028">
    <property type="entry name" value="TPR"/>
    <property type="match status" value="8"/>
</dbReference>
<reference evidence="4" key="1">
    <citation type="submission" date="2009-10" db="EMBL/GenBank/DDBJ databases">
        <title>Complete sequence of chromosome of Methanocaldococcus vulcanius M7.</title>
        <authorList>
            <consortium name="US DOE Joint Genome Institute"/>
            <person name="Lucas S."/>
            <person name="Copeland A."/>
            <person name="Lapidus A."/>
            <person name="Glavina del Rio T."/>
            <person name="Dalin E."/>
            <person name="Tice H."/>
            <person name="Bruce D."/>
            <person name="Goodwin L."/>
            <person name="Pitluck S."/>
            <person name="Lcollab F.I."/>
            <person name="Brettin T."/>
            <person name="Detter J.C."/>
            <person name="Han C."/>
            <person name="Tapia R."/>
            <person name="Kuske C.R."/>
            <person name="Schmutz J."/>
            <person name="Larimer F."/>
            <person name="Land M."/>
            <person name="Hauser L."/>
            <person name="Kyrpides N."/>
            <person name="Ovchinikova G."/>
            <person name="Sieprawska-Lupa M."/>
            <person name="Whitman W.B."/>
            <person name="Woyke T."/>
        </authorList>
    </citation>
    <scope>NUCLEOTIDE SEQUENCE [LARGE SCALE GENOMIC DNA]</scope>
    <source>
        <strain evidence="4">M7</strain>
    </source>
</reference>
<dbReference type="KEGG" id="mvu:Metvu_1738"/>
<dbReference type="PROSITE" id="PS50005">
    <property type="entry name" value="TPR"/>
    <property type="match status" value="3"/>
</dbReference>
<evidence type="ECO:0000313" key="5">
    <source>
        <dbReference type="Proteomes" id="UP000002063"/>
    </source>
</evidence>
<dbReference type="InterPro" id="IPR011990">
    <property type="entry name" value="TPR-like_helical_dom_sf"/>
</dbReference>
<keyword evidence="2 3" id="KW-0802">TPR repeat</keyword>
<dbReference type="HOGENOM" id="CLU_003728_2_5_2"/>
<gene>
    <name evidence="4" type="ordered locus">Metvu_1738</name>
</gene>
<dbReference type="Pfam" id="PF12895">
    <property type="entry name" value="ANAPC3"/>
    <property type="match status" value="1"/>
</dbReference>
<feature type="repeat" description="TPR" evidence="3">
    <location>
        <begin position="92"/>
        <end position="125"/>
    </location>
</feature>
<dbReference type="PANTHER" id="PTHR44943">
    <property type="entry name" value="CELLULOSE SYNTHASE OPERON PROTEIN C"/>
    <property type="match status" value="1"/>
</dbReference>
<dbReference type="RefSeq" id="WP_015733806.1">
    <property type="nucleotide sequence ID" value="NC_013407.1"/>
</dbReference>
<name>C9RE60_METVM</name>